<reference evidence="12 13" key="1">
    <citation type="journal article" date="2007" name="Genome Res.">
        <title>Lateral gene transfer between obligate intracellular bacteria: evidence from the Rickettsia massiliae genome.</title>
        <authorList>
            <person name="Blanc G."/>
            <person name="Ogata H."/>
            <person name="Robert C."/>
            <person name="Audic S."/>
            <person name="Claverie J.-M."/>
            <person name="Raoult D."/>
        </authorList>
    </citation>
    <scope>NUCLEOTIDE SEQUENCE [LARGE SCALE GENOMIC DNA]</scope>
    <source>
        <strain evidence="13">Mtu5</strain>
    </source>
</reference>
<dbReference type="GO" id="GO:0003735">
    <property type="term" value="F:structural constituent of ribosome"/>
    <property type="evidence" value="ECO:0007669"/>
    <property type="project" value="InterPro"/>
</dbReference>
<organism evidence="12 13">
    <name type="scientific">Rickettsia massiliae (strain Mtu5)</name>
    <dbReference type="NCBI Taxonomy" id="416276"/>
    <lineage>
        <taxon>Bacteria</taxon>
        <taxon>Pseudomonadati</taxon>
        <taxon>Pseudomonadota</taxon>
        <taxon>Alphaproteobacteria</taxon>
        <taxon>Rickettsiales</taxon>
        <taxon>Rickettsiaceae</taxon>
        <taxon>Rickettsieae</taxon>
        <taxon>Rickettsia</taxon>
        <taxon>spotted fever group</taxon>
    </lineage>
</organism>
<evidence type="ECO:0000256" key="5">
    <source>
        <dbReference type="ARBA" id="ARBA00022980"/>
    </source>
</evidence>
<dbReference type="KEGG" id="rms:RMA_1028"/>
<keyword evidence="13" id="KW-1185">Reference proteome</keyword>
<keyword evidence="6 8" id="KW-0687">Ribonucleoprotein</keyword>
<dbReference type="InterPro" id="IPR031309">
    <property type="entry name" value="Ribosomal_uL5_C"/>
</dbReference>
<evidence type="ECO:0000256" key="3">
    <source>
        <dbReference type="ARBA" id="ARBA00022730"/>
    </source>
</evidence>
<accession>A8F2D5</accession>
<dbReference type="Pfam" id="PF00673">
    <property type="entry name" value="Ribosomal_L5_C"/>
    <property type="match status" value="1"/>
</dbReference>
<evidence type="ECO:0000256" key="9">
    <source>
        <dbReference type="RuleBase" id="RU003930"/>
    </source>
</evidence>
<evidence type="ECO:0000256" key="6">
    <source>
        <dbReference type="ARBA" id="ARBA00023274"/>
    </source>
</evidence>
<dbReference type="InterPro" id="IPR020930">
    <property type="entry name" value="Ribosomal_uL5_bac-type"/>
</dbReference>
<dbReference type="EMBL" id="CP000683">
    <property type="protein sequence ID" value="ABV85071.1"/>
    <property type="molecule type" value="Genomic_DNA"/>
</dbReference>
<dbReference type="Pfam" id="PF00281">
    <property type="entry name" value="Ribosomal_L5"/>
    <property type="match status" value="1"/>
</dbReference>
<feature type="domain" description="Large ribosomal subunit protein uL5 C-terminal" evidence="11">
    <location>
        <begin position="85"/>
        <end position="178"/>
    </location>
</feature>
<dbReference type="NCBIfam" id="NF000585">
    <property type="entry name" value="PRK00010.1"/>
    <property type="match status" value="1"/>
</dbReference>
<keyword evidence="2 8" id="KW-0820">tRNA-binding</keyword>
<dbReference type="InterPro" id="IPR002132">
    <property type="entry name" value="Ribosomal_uL5"/>
</dbReference>
<protein>
    <recommendedName>
        <fullName evidence="7 8">Large ribosomal subunit protein uL5</fullName>
    </recommendedName>
</protein>
<evidence type="ECO:0000256" key="4">
    <source>
        <dbReference type="ARBA" id="ARBA00022884"/>
    </source>
</evidence>
<evidence type="ECO:0000256" key="2">
    <source>
        <dbReference type="ARBA" id="ARBA00022555"/>
    </source>
</evidence>
<dbReference type="Proteomes" id="UP000001311">
    <property type="component" value="Chromosome"/>
</dbReference>
<keyword evidence="4 8" id="KW-0694">RNA-binding</keyword>
<gene>
    <name evidence="8 12" type="primary">rplE</name>
    <name evidence="12" type="ordered locus">RMA_1028</name>
</gene>
<evidence type="ECO:0000256" key="8">
    <source>
        <dbReference type="HAMAP-Rule" id="MF_01333"/>
    </source>
</evidence>
<dbReference type="AlphaFoldDB" id="A8F2D5"/>
<dbReference type="GO" id="GO:0000049">
    <property type="term" value="F:tRNA binding"/>
    <property type="evidence" value="ECO:0007669"/>
    <property type="project" value="UniProtKB-UniRule"/>
</dbReference>
<proteinExistence type="inferred from homology"/>
<comment type="subunit">
    <text evidence="8">Part of the 50S ribosomal subunit; part of the 5S rRNA/L5/L18/L25 subcomplex. Contacts the 5S rRNA and the P site tRNA. Forms a bridge to the 30S subunit in the 70S ribosome.</text>
</comment>
<dbReference type="HOGENOM" id="CLU_061015_2_1_5"/>
<dbReference type="GO" id="GO:0019843">
    <property type="term" value="F:rRNA binding"/>
    <property type="evidence" value="ECO:0007669"/>
    <property type="project" value="UniProtKB-UniRule"/>
</dbReference>
<comment type="function">
    <text evidence="8">This is 1 of the proteins that bind and probably mediate the attachment of the 5S RNA into the large ribosomal subunit, where it forms part of the central protuberance. In the 70S ribosome it contacts protein S13 of the 30S subunit (bridge B1b), connecting the 2 subunits; this bridge is implicated in subunit movement. Contacts the P site tRNA; the 5S rRNA and some of its associated proteins might help stabilize positioning of ribosome-bound tRNAs.</text>
</comment>
<keyword evidence="5 8" id="KW-0689">Ribosomal protein</keyword>
<evidence type="ECO:0000256" key="7">
    <source>
        <dbReference type="ARBA" id="ARBA00035245"/>
    </source>
</evidence>
<evidence type="ECO:0000313" key="13">
    <source>
        <dbReference type="Proteomes" id="UP000001311"/>
    </source>
</evidence>
<dbReference type="PANTHER" id="PTHR11994">
    <property type="entry name" value="60S RIBOSOMAL PROTEIN L11-RELATED"/>
    <property type="match status" value="1"/>
</dbReference>
<dbReference type="SUPFAM" id="SSF55282">
    <property type="entry name" value="RL5-like"/>
    <property type="match status" value="1"/>
</dbReference>
<dbReference type="GO" id="GO:1990904">
    <property type="term" value="C:ribonucleoprotein complex"/>
    <property type="evidence" value="ECO:0007669"/>
    <property type="project" value="UniProtKB-KW"/>
</dbReference>
<dbReference type="HAMAP" id="MF_01333_B">
    <property type="entry name" value="Ribosomal_uL5_B"/>
    <property type="match status" value="1"/>
</dbReference>
<dbReference type="InterPro" id="IPR031310">
    <property type="entry name" value="Ribosomal_uL5_N"/>
</dbReference>
<dbReference type="InterPro" id="IPR022803">
    <property type="entry name" value="Ribosomal_uL5_dom_sf"/>
</dbReference>
<comment type="similarity">
    <text evidence="1 8 9">Belongs to the universal ribosomal protein uL5 family.</text>
</comment>
<dbReference type="PIRSF" id="PIRSF002161">
    <property type="entry name" value="Ribosomal_L5"/>
    <property type="match status" value="1"/>
</dbReference>
<dbReference type="FunFam" id="3.30.1440.10:FF:000001">
    <property type="entry name" value="50S ribosomal protein L5"/>
    <property type="match status" value="1"/>
</dbReference>
<dbReference type="GO" id="GO:0005840">
    <property type="term" value="C:ribosome"/>
    <property type="evidence" value="ECO:0007669"/>
    <property type="project" value="UniProtKB-KW"/>
</dbReference>
<name>A8F2D5_RICM5</name>
<evidence type="ECO:0000256" key="1">
    <source>
        <dbReference type="ARBA" id="ARBA00008553"/>
    </source>
</evidence>
<evidence type="ECO:0000259" key="11">
    <source>
        <dbReference type="Pfam" id="PF00673"/>
    </source>
</evidence>
<sequence>MMLRFKELYQQQIIENLRKKFSYKNKHEIPQIKKIVINMGVGEATADSKVINNAVNDLTLISGQKPVVTLARKSIATFKLRENMKIGCKVTLRKDRMYDFLERLVIVALPRVKEFRGFSYKSFDGKGNFTFGLKEQIVFPEINYDKIDTIRGMDITIVTSAKTDQESKFLLSGFNLPFYN</sequence>
<dbReference type="GO" id="GO:0006412">
    <property type="term" value="P:translation"/>
    <property type="evidence" value="ECO:0007669"/>
    <property type="project" value="UniProtKB-UniRule"/>
</dbReference>
<evidence type="ECO:0000313" key="12">
    <source>
        <dbReference type="EMBL" id="ABV85071.1"/>
    </source>
</evidence>
<dbReference type="InterPro" id="IPR020929">
    <property type="entry name" value="Ribosomal_uL5_CS"/>
</dbReference>
<dbReference type="Gene3D" id="3.30.1440.10">
    <property type="match status" value="1"/>
</dbReference>
<keyword evidence="3 8" id="KW-0699">rRNA-binding</keyword>
<dbReference type="PROSITE" id="PS00358">
    <property type="entry name" value="RIBOSOMAL_L5"/>
    <property type="match status" value="1"/>
</dbReference>
<feature type="domain" description="Large ribosomal subunit protein uL5 N-terminal" evidence="10">
    <location>
        <begin position="25"/>
        <end position="81"/>
    </location>
</feature>
<evidence type="ECO:0000259" key="10">
    <source>
        <dbReference type="Pfam" id="PF00281"/>
    </source>
</evidence>